<gene>
    <name evidence="4" type="ORF">MONBRDRAFT_27727</name>
</gene>
<evidence type="ECO:0000256" key="2">
    <source>
        <dbReference type="SAM" id="MobiDB-lite"/>
    </source>
</evidence>
<evidence type="ECO:0000313" key="4">
    <source>
        <dbReference type="EMBL" id="EDQ87008.1"/>
    </source>
</evidence>
<keyword evidence="1" id="KW-0143">Chaperone</keyword>
<dbReference type="InterPro" id="IPR001623">
    <property type="entry name" value="DnaJ_domain"/>
</dbReference>
<dbReference type="SMART" id="SM00271">
    <property type="entry name" value="DnaJ"/>
    <property type="match status" value="1"/>
</dbReference>
<dbReference type="GO" id="GO:0051082">
    <property type="term" value="F:unfolded protein binding"/>
    <property type="evidence" value="ECO:0000318"/>
    <property type="project" value="GO_Central"/>
</dbReference>
<dbReference type="STRING" id="81824.A9V649"/>
<dbReference type="InParanoid" id="A9V649"/>
<dbReference type="GO" id="GO:0005829">
    <property type="term" value="C:cytosol"/>
    <property type="evidence" value="ECO:0000318"/>
    <property type="project" value="GO_Central"/>
</dbReference>
<name>A9V649_MONBE</name>
<dbReference type="EMBL" id="CH991562">
    <property type="protein sequence ID" value="EDQ87008.1"/>
    <property type="molecule type" value="Genomic_DNA"/>
</dbReference>
<feature type="compositionally biased region" description="Polar residues" evidence="2">
    <location>
        <begin position="183"/>
        <end position="194"/>
    </location>
</feature>
<dbReference type="InterPro" id="IPR002939">
    <property type="entry name" value="DnaJ_C"/>
</dbReference>
<dbReference type="SUPFAM" id="SSF49493">
    <property type="entry name" value="HSP40/DnaJ peptide-binding domain"/>
    <property type="match status" value="2"/>
</dbReference>
<dbReference type="Gene3D" id="1.10.287.110">
    <property type="entry name" value="DnaJ domain"/>
    <property type="match status" value="1"/>
</dbReference>
<dbReference type="SUPFAM" id="SSF46565">
    <property type="entry name" value="Chaperone J-domain"/>
    <property type="match status" value="1"/>
</dbReference>
<dbReference type="InterPro" id="IPR051339">
    <property type="entry name" value="DnaJ_subfamily_B"/>
</dbReference>
<dbReference type="eggNOG" id="KOG0715">
    <property type="taxonomic scope" value="Eukaryota"/>
</dbReference>
<evidence type="ECO:0000256" key="1">
    <source>
        <dbReference type="ARBA" id="ARBA00023186"/>
    </source>
</evidence>
<dbReference type="eggNOG" id="KOG0714">
    <property type="taxonomic scope" value="Eukaryota"/>
</dbReference>
<dbReference type="Pfam" id="PF00226">
    <property type="entry name" value="DnaJ"/>
    <property type="match status" value="1"/>
</dbReference>
<dbReference type="GO" id="GO:0006457">
    <property type="term" value="P:protein folding"/>
    <property type="evidence" value="ECO:0007669"/>
    <property type="project" value="InterPro"/>
</dbReference>
<feature type="domain" description="J" evidence="3">
    <location>
        <begin position="5"/>
        <end position="71"/>
    </location>
</feature>
<evidence type="ECO:0000313" key="5">
    <source>
        <dbReference type="Proteomes" id="UP000001357"/>
    </source>
</evidence>
<dbReference type="RefSeq" id="XP_001748247.1">
    <property type="nucleotide sequence ID" value="XM_001748195.1"/>
</dbReference>
<feature type="region of interest" description="Disordered" evidence="2">
    <location>
        <begin position="95"/>
        <end position="225"/>
    </location>
</feature>
<evidence type="ECO:0000259" key="3">
    <source>
        <dbReference type="PROSITE" id="PS50076"/>
    </source>
</evidence>
<feature type="region of interest" description="Disordered" evidence="2">
    <location>
        <begin position="363"/>
        <end position="382"/>
    </location>
</feature>
<sequence length="498" mass="54405">MADHDLYQLLGVDPNASASELRKAYLREARTHHPDKAGANPKADDDRFFHLKRAYDILSHPVRRLVYDKREYTTIQLLHTSPLFDADDFFEQHPWLRPGPAETTLASPQSGVSSSSSSTSSSSSSFVQAPAPRESPPSPRERDVPSPDITTIDASTTTALADSPAPSSRPHTTDSPTKLAPSSPKSQSSPTANDSGAPITLATRRDSQNSPGQAPPANHPVDASHRKTELWLDLEDRLFPSVKEVSVSRTVLPKHGPRREETILLTVDVQPHWEHGTVVTFGGAGDVVEDGSHEFDYHVHICFRPHPIYTCQGSDLLAVAKVSLWGALYGCTTVLPLPDGTEHLIPLDSVAPDTKYRIPGAGLRKASTTEPDRVSRPASERALEKPHALRGDIWVEFVIDTPEAPAELPFSKCTYPTHWTAIPVACERCQRRHCSGEVDTCKFHPGALLAEITLDAGPAPPATLTACSPQANAMLRRQNTTHIQSQWRARTPSLRTIG</sequence>
<proteinExistence type="predicted"/>
<dbReference type="KEGG" id="mbr:MONBRDRAFT_27727"/>
<dbReference type="Gene3D" id="2.60.260.20">
    <property type="entry name" value="Urease metallochaperone UreE, N-terminal domain"/>
    <property type="match status" value="2"/>
</dbReference>
<dbReference type="PRINTS" id="PR00625">
    <property type="entry name" value="JDOMAIN"/>
</dbReference>
<accession>A9V649</accession>
<dbReference type="FunFam" id="1.10.287.110:FF:000249">
    <property type="entry name" value="DnaJ-like protein"/>
    <property type="match status" value="1"/>
</dbReference>
<feature type="compositionally biased region" description="Basic and acidic residues" evidence="2">
    <location>
        <begin position="370"/>
        <end position="382"/>
    </location>
</feature>
<feature type="compositionally biased region" description="Low complexity" evidence="2">
    <location>
        <begin position="113"/>
        <end position="132"/>
    </location>
</feature>
<dbReference type="PANTHER" id="PTHR24078">
    <property type="entry name" value="DNAJ HOMOLOG SUBFAMILY C MEMBER"/>
    <property type="match status" value="1"/>
</dbReference>
<protein>
    <recommendedName>
        <fullName evidence="3">J domain-containing protein</fullName>
    </recommendedName>
</protein>
<dbReference type="CDD" id="cd06257">
    <property type="entry name" value="DnaJ"/>
    <property type="match status" value="1"/>
</dbReference>
<feature type="compositionally biased region" description="Low complexity" evidence="2">
    <location>
        <begin position="146"/>
        <end position="168"/>
    </location>
</feature>
<dbReference type="GO" id="GO:0051087">
    <property type="term" value="F:protein-folding chaperone binding"/>
    <property type="evidence" value="ECO:0000318"/>
    <property type="project" value="GO_Central"/>
</dbReference>
<dbReference type="PANTHER" id="PTHR24078:SF519">
    <property type="entry name" value="DNAJ HOMOLOG SUBFAMILY B MEMBER 13"/>
    <property type="match status" value="1"/>
</dbReference>
<reference evidence="4 5" key="1">
    <citation type="journal article" date="2008" name="Nature">
        <title>The genome of the choanoflagellate Monosiga brevicollis and the origin of metazoans.</title>
        <authorList>
            <consortium name="JGI Sequencing"/>
            <person name="King N."/>
            <person name="Westbrook M.J."/>
            <person name="Young S.L."/>
            <person name="Kuo A."/>
            <person name="Abedin M."/>
            <person name="Chapman J."/>
            <person name="Fairclough S."/>
            <person name="Hellsten U."/>
            <person name="Isogai Y."/>
            <person name="Letunic I."/>
            <person name="Marr M."/>
            <person name="Pincus D."/>
            <person name="Putnam N."/>
            <person name="Rokas A."/>
            <person name="Wright K.J."/>
            <person name="Zuzow R."/>
            <person name="Dirks W."/>
            <person name="Good M."/>
            <person name="Goodstein D."/>
            <person name="Lemons D."/>
            <person name="Li W."/>
            <person name="Lyons J.B."/>
            <person name="Morris A."/>
            <person name="Nichols S."/>
            <person name="Richter D.J."/>
            <person name="Salamov A."/>
            <person name="Bork P."/>
            <person name="Lim W.A."/>
            <person name="Manning G."/>
            <person name="Miller W.T."/>
            <person name="McGinnis W."/>
            <person name="Shapiro H."/>
            <person name="Tjian R."/>
            <person name="Grigoriev I.V."/>
            <person name="Rokhsar D."/>
        </authorList>
    </citation>
    <scope>NUCLEOTIDE SEQUENCE [LARGE SCALE GENOMIC DNA]</scope>
    <source>
        <strain evidence="5">MX1 / ATCC 50154</strain>
    </source>
</reference>
<dbReference type="PROSITE" id="PS50076">
    <property type="entry name" value="DNAJ_2"/>
    <property type="match status" value="1"/>
</dbReference>
<dbReference type="GeneID" id="5893548"/>
<dbReference type="Proteomes" id="UP000001357">
    <property type="component" value="Unassembled WGS sequence"/>
</dbReference>
<dbReference type="Pfam" id="PF01556">
    <property type="entry name" value="DnaJ_C"/>
    <property type="match status" value="1"/>
</dbReference>
<dbReference type="InterPro" id="IPR036869">
    <property type="entry name" value="J_dom_sf"/>
</dbReference>
<dbReference type="InterPro" id="IPR008971">
    <property type="entry name" value="HSP40/DnaJ_pept-bd"/>
</dbReference>
<keyword evidence="5" id="KW-1185">Reference proteome</keyword>
<dbReference type="AlphaFoldDB" id="A9V649"/>
<organism evidence="4 5">
    <name type="scientific">Monosiga brevicollis</name>
    <name type="common">Choanoflagellate</name>
    <dbReference type="NCBI Taxonomy" id="81824"/>
    <lineage>
        <taxon>Eukaryota</taxon>
        <taxon>Choanoflagellata</taxon>
        <taxon>Craspedida</taxon>
        <taxon>Salpingoecidae</taxon>
        <taxon>Monosiga</taxon>
    </lineage>
</organism>